<accession>A0A0C3E479</accession>
<feature type="compositionally biased region" description="Basic residues" evidence="1">
    <location>
        <begin position="240"/>
        <end position="250"/>
    </location>
</feature>
<feature type="region of interest" description="Disordered" evidence="1">
    <location>
        <begin position="195"/>
        <end position="214"/>
    </location>
</feature>
<dbReference type="Proteomes" id="UP000053989">
    <property type="component" value="Unassembled WGS sequence"/>
</dbReference>
<dbReference type="AlphaFoldDB" id="A0A0C3E479"/>
<dbReference type="OrthoDB" id="3271227at2759"/>
<evidence type="ECO:0000313" key="2">
    <source>
        <dbReference type="EMBL" id="KIM67590.1"/>
    </source>
</evidence>
<feature type="region of interest" description="Disordered" evidence="1">
    <location>
        <begin position="70"/>
        <end position="152"/>
    </location>
</feature>
<evidence type="ECO:0000313" key="3">
    <source>
        <dbReference type="Proteomes" id="UP000053989"/>
    </source>
</evidence>
<organism evidence="2 3">
    <name type="scientific">Scleroderma citrinum Foug A</name>
    <dbReference type="NCBI Taxonomy" id="1036808"/>
    <lineage>
        <taxon>Eukaryota</taxon>
        <taxon>Fungi</taxon>
        <taxon>Dikarya</taxon>
        <taxon>Basidiomycota</taxon>
        <taxon>Agaricomycotina</taxon>
        <taxon>Agaricomycetes</taxon>
        <taxon>Agaricomycetidae</taxon>
        <taxon>Boletales</taxon>
        <taxon>Sclerodermatineae</taxon>
        <taxon>Sclerodermataceae</taxon>
        <taxon>Scleroderma</taxon>
    </lineage>
</organism>
<dbReference type="STRING" id="1036808.A0A0C3E479"/>
<feature type="compositionally biased region" description="Pro residues" evidence="1">
    <location>
        <begin position="290"/>
        <end position="307"/>
    </location>
</feature>
<evidence type="ECO:0000256" key="1">
    <source>
        <dbReference type="SAM" id="MobiDB-lite"/>
    </source>
</evidence>
<protein>
    <submittedName>
        <fullName evidence="2">Uncharacterized protein</fullName>
    </submittedName>
</protein>
<dbReference type="HOGENOM" id="CLU_539869_0_0_1"/>
<feature type="compositionally biased region" description="Basic residues" evidence="1">
    <location>
        <begin position="382"/>
        <end position="401"/>
    </location>
</feature>
<sequence length="505" mass="54280">MMRLAVKSPGSHGWYAITCTTITLIPQTGVTIATWQETTSGSSRTARTRELCFPADQETCWVRLQTATFSARPQTPERARQSPDISNGSLFTPPGESHSVNPADRSPGQTADAPAKPKPRPRPRIKSKKPSDNPDEFIQTNTSDTPRASHISDSSTVLAKTATHDTIQTATTTFLDFSSIVADAYSSLDIAERAKMRSRKSQAKKPVYIPDDVIELTSDDDELALKPSKRQKQHGNPTKPKPRPRPKVKSKAIELPSPDSQCDGLASTGPPKAQKTTGPSSQAPVSTAPTNPPTTPPQPQETPPSPSPVANTRKRKRNDLVATDEEEEMEIDKGPSEETSLPANEPPPFFPSPSPPMHIPDSGIEMPESTKVVREERSGGISKKKPTQRKSQTKVKKKGKGKKDEQTIEPTETPQDRPAATTPSDQVEVDNRLAASSRGSSSKEPVKPSVKRKGKAKAIVPPSDEENEATPSRASPLQNRSSGTTLANASPGPAQCATPASTSSS</sequence>
<feature type="compositionally biased region" description="Basic residues" evidence="1">
    <location>
        <begin position="117"/>
        <end position="128"/>
    </location>
</feature>
<keyword evidence="3" id="KW-1185">Reference proteome</keyword>
<reference evidence="3" key="2">
    <citation type="submission" date="2015-01" db="EMBL/GenBank/DDBJ databases">
        <title>Evolutionary Origins and Diversification of the Mycorrhizal Mutualists.</title>
        <authorList>
            <consortium name="DOE Joint Genome Institute"/>
            <consortium name="Mycorrhizal Genomics Consortium"/>
            <person name="Kohler A."/>
            <person name="Kuo A."/>
            <person name="Nagy L.G."/>
            <person name="Floudas D."/>
            <person name="Copeland A."/>
            <person name="Barry K.W."/>
            <person name="Cichocki N."/>
            <person name="Veneault-Fourrey C."/>
            <person name="LaButti K."/>
            <person name="Lindquist E.A."/>
            <person name="Lipzen A."/>
            <person name="Lundell T."/>
            <person name="Morin E."/>
            <person name="Murat C."/>
            <person name="Riley R."/>
            <person name="Ohm R."/>
            <person name="Sun H."/>
            <person name="Tunlid A."/>
            <person name="Henrissat B."/>
            <person name="Grigoriev I.V."/>
            <person name="Hibbett D.S."/>
            <person name="Martin F."/>
        </authorList>
    </citation>
    <scope>NUCLEOTIDE SEQUENCE [LARGE SCALE GENOMIC DNA]</scope>
    <source>
        <strain evidence="3">Foug A</strain>
    </source>
</reference>
<dbReference type="EMBL" id="KN822012">
    <property type="protein sequence ID" value="KIM67590.1"/>
    <property type="molecule type" value="Genomic_DNA"/>
</dbReference>
<feature type="compositionally biased region" description="Polar residues" evidence="1">
    <location>
        <begin position="138"/>
        <end position="152"/>
    </location>
</feature>
<dbReference type="InParanoid" id="A0A0C3E479"/>
<gene>
    <name evidence="2" type="ORF">SCLCIDRAFT_1111057</name>
</gene>
<name>A0A0C3E479_9AGAM</name>
<feature type="compositionally biased region" description="Pro residues" evidence="1">
    <location>
        <begin position="344"/>
        <end position="358"/>
    </location>
</feature>
<feature type="region of interest" description="Disordered" evidence="1">
    <location>
        <begin position="219"/>
        <end position="505"/>
    </location>
</feature>
<proteinExistence type="predicted"/>
<feature type="compositionally biased region" description="Polar residues" evidence="1">
    <location>
        <begin position="469"/>
        <end position="488"/>
    </location>
</feature>
<reference evidence="2 3" key="1">
    <citation type="submission" date="2014-04" db="EMBL/GenBank/DDBJ databases">
        <authorList>
            <consortium name="DOE Joint Genome Institute"/>
            <person name="Kuo A."/>
            <person name="Kohler A."/>
            <person name="Nagy L.G."/>
            <person name="Floudas D."/>
            <person name="Copeland A."/>
            <person name="Barry K.W."/>
            <person name="Cichocki N."/>
            <person name="Veneault-Fourrey C."/>
            <person name="LaButti K."/>
            <person name="Lindquist E.A."/>
            <person name="Lipzen A."/>
            <person name="Lundell T."/>
            <person name="Morin E."/>
            <person name="Murat C."/>
            <person name="Sun H."/>
            <person name="Tunlid A."/>
            <person name="Henrissat B."/>
            <person name="Grigoriev I.V."/>
            <person name="Hibbett D.S."/>
            <person name="Martin F."/>
            <person name="Nordberg H.P."/>
            <person name="Cantor M.N."/>
            <person name="Hua S.X."/>
        </authorList>
    </citation>
    <scope>NUCLEOTIDE SEQUENCE [LARGE SCALE GENOMIC DNA]</scope>
    <source>
        <strain evidence="2 3">Foug A</strain>
    </source>
</reference>